<dbReference type="PIRSF" id="PIRSF002889">
    <property type="entry name" value="Rod_FlgB"/>
    <property type="match status" value="1"/>
</dbReference>
<dbReference type="OrthoDB" id="9788334at2"/>
<evidence type="ECO:0000256" key="5">
    <source>
        <dbReference type="ARBA" id="ARBA00024934"/>
    </source>
</evidence>
<comment type="subunit">
    <text evidence="6">The basal body constitutes a major portion of the flagellar organelle and consists of a number of rings mounted on a central rod.</text>
</comment>
<dbReference type="RefSeq" id="WP_103225200.1">
    <property type="nucleotide sequence ID" value="NZ_PPCN01000016.1"/>
</dbReference>
<sequence>MAVTDLPLFQALKSKMRWHQVRQGVLAENIANADTPGYGAREVKAYSFKDHIGRETLSLTTDTTRVGHIAGNISGTKDAKIETLDSFEVTPNGNSVNLEEQMMKITENQMDFQAATSLYTKGMGLIRTALSKSA</sequence>
<keyword evidence="4 6" id="KW-0975">Bacterial flagellum</keyword>
<dbReference type="InterPro" id="IPR001444">
    <property type="entry name" value="Flag_bb_rod_N"/>
</dbReference>
<dbReference type="GO" id="GO:0071973">
    <property type="term" value="P:bacterial-type flagellum-dependent cell motility"/>
    <property type="evidence" value="ECO:0007669"/>
    <property type="project" value="InterPro"/>
</dbReference>
<evidence type="ECO:0000313" key="8">
    <source>
        <dbReference type="EMBL" id="POF28208.1"/>
    </source>
</evidence>
<gene>
    <name evidence="8" type="ORF">CLV41_11659</name>
</gene>
<evidence type="ECO:0000313" key="9">
    <source>
        <dbReference type="Proteomes" id="UP000236959"/>
    </source>
</evidence>
<evidence type="ECO:0000256" key="2">
    <source>
        <dbReference type="ARBA" id="ARBA00009677"/>
    </source>
</evidence>
<evidence type="ECO:0000256" key="6">
    <source>
        <dbReference type="PIRNR" id="PIRNR002889"/>
    </source>
</evidence>
<keyword evidence="8" id="KW-0282">Flagellum</keyword>
<name>A0A2S3UKF6_9HYPH</name>
<reference evidence="8 9" key="1">
    <citation type="submission" date="2018-01" db="EMBL/GenBank/DDBJ databases">
        <title>Genomic Encyclopedia of Archaeal and Bacterial Type Strains, Phase II (KMG-II): from individual species to whole genera.</title>
        <authorList>
            <person name="Goeker M."/>
        </authorList>
    </citation>
    <scope>NUCLEOTIDE SEQUENCE [LARGE SCALE GENOMIC DNA]</scope>
    <source>
        <strain evidence="8 9">DSM 17023</strain>
    </source>
</reference>
<keyword evidence="9" id="KW-1185">Reference proteome</keyword>
<accession>A0A2S3UKF6</accession>
<evidence type="ECO:0000256" key="1">
    <source>
        <dbReference type="ARBA" id="ARBA00004117"/>
    </source>
</evidence>
<organism evidence="8 9">
    <name type="scientific">Roseibium marinum</name>
    <dbReference type="NCBI Taxonomy" id="281252"/>
    <lineage>
        <taxon>Bacteria</taxon>
        <taxon>Pseudomonadati</taxon>
        <taxon>Pseudomonadota</taxon>
        <taxon>Alphaproteobacteria</taxon>
        <taxon>Hyphomicrobiales</taxon>
        <taxon>Stappiaceae</taxon>
        <taxon>Roseibium</taxon>
    </lineage>
</organism>
<comment type="caution">
    <text evidence="8">The sequence shown here is derived from an EMBL/GenBank/DDBJ whole genome shotgun (WGS) entry which is preliminary data.</text>
</comment>
<comment type="subcellular location">
    <subcellularLocation>
        <location evidence="1 6">Bacterial flagellum basal body</location>
    </subcellularLocation>
</comment>
<comment type="similarity">
    <text evidence="2 6">Belongs to the flagella basal body rod proteins family.</text>
</comment>
<comment type="function">
    <text evidence="5 6">Structural component of flagellum, the bacterial motility apparatus. Part of the rod structure of flagellar basal body.</text>
</comment>
<evidence type="ECO:0000256" key="3">
    <source>
        <dbReference type="ARBA" id="ARBA00014376"/>
    </source>
</evidence>
<keyword evidence="8" id="KW-0969">Cilium</keyword>
<keyword evidence="8" id="KW-0966">Cell projection</keyword>
<dbReference type="NCBIfam" id="TIGR01396">
    <property type="entry name" value="FlgB"/>
    <property type="match status" value="1"/>
</dbReference>
<evidence type="ECO:0000256" key="4">
    <source>
        <dbReference type="ARBA" id="ARBA00023143"/>
    </source>
</evidence>
<proteinExistence type="inferred from homology"/>
<evidence type="ECO:0000259" key="7">
    <source>
        <dbReference type="Pfam" id="PF00460"/>
    </source>
</evidence>
<dbReference type="Pfam" id="PF00460">
    <property type="entry name" value="Flg_bb_rod"/>
    <property type="match status" value="1"/>
</dbReference>
<dbReference type="AlphaFoldDB" id="A0A2S3UKF6"/>
<dbReference type="Proteomes" id="UP000236959">
    <property type="component" value="Unassembled WGS sequence"/>
</dbReference>
<protein>
    <recommendedName>
        <fullName evidence="3 6">Flagellar basal body rod protein FlgB</fullName>
    </recommendedName>
</protein>
<dbReference type="GO" id="GO:0030694">
    <property type="term" value="C:bacterial-type flagellum basal body, rod"/>
    <property type="evidence" value="ECO:0007669"/>
    <property type="project" value="InterPro"/>
</dbReference>
<dbReference type="EMBL" id="PPCN01000016">
    <property type="protein sequence ID" value="POF28208.1"/>
    <property type="molecule type" value="Genomic_DNA"/>
</dbReference>
<dbReference type="InterPro" id="IPR006300">
    <property type="entry name" value="FlgB"/>
</dbReference>
<feature type="domain" description="Flagellar basal body rod protein N-terminal" evidence="7">
    <location>
        <begin position="20"/>
        <end position="38"/>
    </location>
</feature>